<proteinExistence type="predicted"/>
<dbReference type="InterPro" id="IPR029962">
    <property type="entry name" value="TBL"/>
</dbReference>
<dbReference type="Pfam" id="PF14416">
    <property type="entry name" value="PMR5N"/>
    <property type="match status" value="1"/>
</dbReference>
<evidence type="ECO:0000313" key="3">
    <source>
        <dbReference type="Proteomes" id="UP000265520"/>
    </source>
</evidence>
<comment type="caution">
    <text evidence="2">The sequence shown here is derived from an EMBL/GenBank/DDBJ whole genome shotgun (WGS) entry which is preliminary data.</text>
</comment>
<keyword evidence="3" id="KW-1185">Reference proteome</keyword>
<dbReference type="PANTHER" id="PTHR32285:SF368">
    <property type="entry name" value="PMR5_CAS1P GDSL_SGNH-LIKE ACYL-ESTERASE FAMILY PROTEIN"/>
    <property type="match status" value="1"/>
</dbReference>
<accession>A0A392NM84</accession>
<evidence type="ECO:0000313" key="2">
    <source>
        <dbReference type="EMBL" id="MCI00923.1"/>
    </source>
</evidence>
<dbReference type="InterPro" id="IPR025846">
    <property type="entry name" value="TBL_N"/>
</dbReference>
<dbReference type="Proteomes" id="UP000265520">
    <property type="component" value="Unassembled WGS sequence"/>
</dbReference>
<dbReference type="AlphaFoldDB" id="A0A392NM84"/>
<dbReference type="EMBL" id="LXQA010044680">
    <property type="protein sequence ID" value="MCI00923.1"/>
    <property type="molecule type" value="Genomic_DNA"/>
</dbReference>
<organism evidence="2 3">
    <name type="scientific">Trifolium medium</name>
    <dbReference type="NCBI Taxonomy" id="97028"/>
    <lineage>
        <taxon>Eukaryota</taxon>
        <taxon>Viridiplantae</taxon>
        <taxon>Streptophyta</taxon>
        <taxon>Embryophyta</taxon>
        <taxon>Tracheophyta</taxon>
        <taxon>Spermatophyta</taxon>
        <taxon>Magnoliopsida</taxon>
        <taxon>eudicotyledons</taxon>
        <taxon>Gunneridae</taxon>
        <taxon>Pentapetalae</taxon>
        <taxon>rosids</taxon>
        <taxon>fabids</taxon>
        <taxon>Fabales</taxon>
        <taxon>Fabaceae</taxon>
        <taxon>Papilionoideae</taxon>
        <taxon>50 kb inversion clade</taxon>
        <taxon>NPAAA clade</taxon>
        <taxon>Hologalegina</taxon>
        <taxon>IRL clade</taxon>
        <taxon>Trifolieae</taxon>
        <taxon>Trifolium</taxon>
    </lineage>
</organism>
<reference evidence="2 3" key="1">
    <citation type="journal article" date="2018" name="Front. Plant Sci.">
        <title>Red Clover (Trifolium pratense) and Zigzag Clover (T. medium) - A Picture of Genomic Similarities and Differences.</title>
        <authorList>
            <person name="Dluhosova J."/>
            <person name="Istvanek J."/>
            <person name="Nedelnik J."/>
            <person name="Repkova J."/>
        </authorList>
    </citation>
    <scope>NUCLEOTIDE SEQUENCE [LARGE SCALE GENOMIC DNA]</scope>
    <source>
        <strain evidence="3">cv. 10/8</strain>
        <tissue evidence="2">Leaf</tissue>
    </source>
</reference>
<dbReference type="GO" id="GO:0005794">
    <property type="term" value="C:Golgi apparatus"/>
    <property type="evidence" value="ECO:0007669"/>
    <property type="project" value="TreeGrafter"/>
</dbReference>
<dbReference type="PANTHER" id="PTHR32285">
    <property type="entry name" value="PROTEIN TRICHOME BIREFRINGENCE-LIKE 9-RELATED"/>
    <property type="match status" value="1"/>
</dbReference>
<dbReference type="GO" id="GO:0016413">
    <property type="term" value="F:O-acetyltransferase activity"/>
    <property type="evidence" value="ECO:0007669"/>
    <property type="project" value="InterPro"/>
</dbReference>
<feature type="domain" description="Trichome birefringence-like N-terminal" evidence="1">
    <location>
        <begin position="8"/>
        <end position="60"/>
    </location>
</feature>
<sequence length="74" mass="8645">MIHANQTNCALFVGTWIPDDTDPFYQSSNCPIIDPQFNCKMFGRPDSDYLKYRWRPLNCELPSLLFLGSMEFSF</sequence>
<evidence type="ECO:0000259" key="1">
    <source>
        <dbReference type="Pfam" id="PF14416"/>
    </source>
</evidence>
<name>A0A392NM84_9FABA</name>
<protein>
    <submittedName>
        <fullName evidence="2">Pmr5/Cas1p GDSL/SGNH-like acyl-esterase family protein</fullName>
    </submittedName>
</protein>